<proteinExistence type="predicted"/>
<name>A0A8J5RD92_ZIZPA</name>
<organism evidence="2 3">
    <name type="scientific">Zizania palustris</name>
    <name type="common">Northern wild rice</name>
    <dbReference type="NCBI Taxonomy" id="103762"/>
    <lineage>
        <taxon>Eukaryota</taxon>
        <taxon>Viridiplantae</taxon>
        <taxon>Streptophyta</taxon>
        <taxon>Embryophyta</taxon>
        <taxon>Tracheophyta</taxon>
        <taxon>Spermatophyta</taxon>
        <taxon>Magnoliopsida</taxon>
        <taxon>Liliopsida</taxon>
        <taxon>Poales</taxon>
        <taxon>Poaceae</taxon>
        <taxon>BOP clade</taxon>
        <taxon>Oryzoideae</taxon>
        <taxon>Oryzeae</taxon>
        <taxon>Zizaniinae</taxon>
        <taxon>Zizania</taxon>
    </lineage>
</organism>
<dbReference type="EMBL" id="JAAALK010000290">
    <property type="protein sequence ID" value="KAG8047968.1"/>
    <property type="molecule type" value="Genomic_DNA"/>
</dbReference>
<dbReference type="Proteomes" id="UP000729402">
    <property type="component" value="Unassembled WGS sequence"/>
</dbReference>
<evidence type="ECO:0000313" key="3">
    <source>
        <dbReference type="Proteomes" id="UP000729402"/>
    </source>
</evidence>
<feature type="region of interest" description="Disordered" evidence="1">
    <location>
        <begin position="1"/>
        <end position="20"/>
    </location>
</feature>
<protein>
    <submittedName>
        <fullName evidence="2">Uncharacterized protein</fullName>
    </submittedName>
</protein>
<feature type="compositionally biased region" description="Polar residues" evidence="1">
    <location>
        <begin position="1"/>
        <end position="10"/>
    </location>
</feature>
<evidence type="ECO:0000256" key="1">
    <source>
        <dbReference type="SAM" id="MobiDB-lite"/>
    </source>
</evidence>
<sequence>MRGSESSIAHLTTAEEEAQVTRIPSLSRFAPPAAASCASASIPLTVPAQGDRNAPRFDMIVCGLQPDELRDVPRLPEVLNPRAAYCSTESVDW</sequence>
<evidence type="ECO:0000313" key="2">
    <source>
        <dbReference type="EMBL" id="KAG8047968.1"/>
    </source>
</evidence>
<keyword evidence="3" id="KW-1185">Reference proteome</keyword>
<comment type="caution">
    <text evidence="2">The sequence shown here is derived from an EMBL/GenBank/DDBJ whole genome shotgun (WGS) entry which is preliminary data.</text>
</comment>
<reference evidence="2" key="1">
    <citation type="journal article" date="2021" name="bioRxiv">
        <title>Whole Genome Assembly and Annotation of Northern Wild Rice, Zizania palustris L., Supports a Whole Genome Duplication in the Zizania Genus.</title>
        <authorList>
            <person name="Haas M."/>
            <person name="Kono T."/>
            <person name="Macchietto M."/>
            <person name="Millas R."/>
            <person name="McGilp L."/>
            <person name="Shao M."/>
            <person name="Duquette J."/>
            <person name="Hirsch C.N."/>
            <person name="Kimball J."/>
        </authorList>
    </citation>
    <scope>NUCLEOTIDE SEQUENCE</scope>
    <source>
        <tissue evidence="2">Fresh leaf tissue</tissue>
    </source>
</reference>
<accession>A0A8J5RD92</accession>
<dbReference type="AlphaFoldDB" id="A0A8J5RD92"/>
<reference evidence="2" key="2">
    <citation type="submission" date="2021-02" db="EMBL/GenBank/DDBJ databases">
        <authorList>
            <person name="Kimball J.A."/>
            <person name="Haas M.W."/>
            <person name="Macchietto M."/>
            <person name="Kono T."/>
            <person name="Duquette J."/>
            <person name="Shao M."/>
        </authorList>
    </citation>
    <scope>NUCLEOTIDE SEQUENCE</scope>
    <source>
        <tissue evidence="2">Fresh leaf tissue</tissue>
    </source>
</reference>
<gene>
    <name evidence="2" type="ORF">GUJ93_ZPchr0008g12983</name>
</gene>